<dbReference type="Proteomes" id="UP000238083">
    <property type="component" value="Unassembled WGS sequence"/>
</dbReference>
<proteinExistence type="predicted"/>
<dbReference type="Pfam" id="PF12680">
    <property type="entry name" value="SnoaL_2"/>
    <property type="match status" value="1"/>
</dbReference>
<evidence type="ECO:0000313" key="3">
    <source>
        <dbReference type="Proteomes" id="UP000238083"/>
    </source>
</evidence>
<dbReference type="EMBL" id="PVZF01000007">
    <property type="protein sequence ID" value="PRY14160.1"/>
    <property type="molecule type" value="Genomic_DNA"/>
</dbReference>
<name>A0A2T0R320_9ACTN</name>
<dbReference type="OrthoDB" id="8684708at2"/>
<evidence type="ECO:0000313" key="2">
    <source>
        <dbReference type="EMBL" id="PRY14160.1"/>
    </source>
</evidence>
<dbReference type="Gene3D" id="3.10.450.50">
    <property type="match status" value="1"/>
</dbReference>
<gene>
    <name evidence="2" type="ORF">CLV37_107279</name>
</gene>
<accession>A0A2T0R320</accession>
<keyword evidence="3" id="KW-1185">Reference proteome</keyword>
<dbReference type="AlphaFoldDB" id="A0A2T0R320"/>
<dbReference type="InterPro" id="IPR032710">
    <property type="entry name" value="NTF2-like_dom_sf"/>
</dbReference>
<dbReference type="RefSeq" id="WP_106211903.1">
    <property type="nucleotide sequence ID" value="NZ_PVZF01000007.1"/>
</dbReference>
<reference evidence="2 3" key="1">
    <citation type="submission" date="2018-03" db="EMBL/GenBank/DDBJ databases">
        <title>Genomic Encyclopedia of Archaeal and Bacterial Type Strains, Phase II (KMG-II): from individual species to whole genera.</title>
        <authorList>
            <person name="Goeker M."/>
        </authorList>
    </citation>
    <scope>NUCLEOTIDE SEQUENCE [LARGE SCALE GENOMIC DNA]</scope>
    <source>
        <strain evidence="2 3">DSM 19711</strain>
    </source>
</reference>
<organism evidence="2 3">
    <name type="scientific">Kineococcus rhizosphaerae</name>
    <dbReference type="NCBI Taxonomy" id="559628"/>
    <lineage>
        <taxon>Bacteria</taxon>
        <taxon>Bacillati</taxon>
        <taxon>Actinomycetota</taxon>
        <taxon>Actinomycetes</taxon>
        <taxon>Kineosporiales</taxon>
        <taxon>Kineosporiaceae</taxon>
        <taxon>Kineococcus</taxon>
    </lineage>
</organism>
<comment type="caution">
    <text evidence="2">The sequence shown here is derived from an EMBL/GenBank/DDBJ whole genome shotgun (WGS) entry which is preliminary data.</text>
</comment>
<evidence type="ECO:0000259" key="1">
    <source>
        <dbReference type="Pfam" id="PF12680"/>
    </source>
</evidence>
<protein>
    <submittedName>
        <fullName evidence="2">SnoaL-like protein</fullName>
    </submittedName>
</protein>
<sequence length="120" mass="13158">MTNTDLRSDALPTTVREYLAASTVHDADTASTFLTEDVVVVDQGETFRGREEVHAFVRDAGAEFEYTTEQTGAHRVDDEHWVVTLRLEGSFPGGVADLDHRFTLRGGLVAELVIANHEGA</sequence>
<dbReference type="InterPro" id="IPR037401">
    <property type="entry name" value="SnoaL-like"/>
</dbReference>
<feature type="domain" description="SnoaL-like" evidence="1">
    <location>
        <begin position="15"/>
        <end position="111"/>
    </location>
</feature>
<dbReference type="SUPFAM" id="SSF54427">
    <property type="entry name" value="NTF2-like"/>
    <property type="match status" value="1"/>
</dbReference>